<dbReference type="InterPro" id="IPR018649">
    <property type="entry name" value="SHOCT"/>
</dbReference>
<organism evidence="3 4">
    <name type="scientific">Subtercola boreus</name>
    <dbReference type="NCBI Taxonomy" id="120213"/>
    <lineage>
        <taxon>Bacteria</taxon>
        <taxon>Bacillati</taxon>
        <taxon>Actinomycetota</taxon>
        <taxon>Actinomycetes</taxon>
        <taxon>Micrococcales</taxon>
        <taxon>Microbacteriaceae</taxon>
        <taxon>Subtercola</taxon>
    </lineage>
</organism>
<gene>
    <name evidence="3" type="ORF">B7R54_09125</name>
</gene>
<protein>
    <recommendedName>
        <fullName evidence="2">SHOCT domain-containing protein</fullName>
    </recommendedName>
</protein>
<sequence>MHHYGNGTGYGFDDLGDVAVIAIPFVVAAVVTPLVLRWRTRRLFKVAPPNRPGAAPSGTPFPPSGLGQSGSVIVLPAQGTAPDLIAELERLGALRDSETISPAEFQERKRQLFDHG</sequence>
<keyword evidence="4" id="KW-1185">Reference proteome</keyword>
<evidence type="ECO:0000313" key="4">
    <source>
        <dbReference type="Proteomes" id="UP000256486"/>
    </source>
</evidence>
<evidence type="ECO:0000313" key="3">
    <source>
        <dbReference type="EMBL" id="RFA09377.1"/>
    </source>
</evidence>
<keyword evidence="1" id="KW-0812">Transmembrane</keyword>
<keyword evidence="1" id="KW-0472">Membrane</keyword>
<dbReference type="Proteomes" id="UP000256486">
    <property type="component" value="Unassembled WGS sequence"/>
</dbReference>
<proteinExistence type="predicted"/>
<name>A0A3E0VKI4_9MICO</name>
<accession>A0A3E0VKI4</accession>
<dbReference type="Pfam" id="PF09851">
    <property type="entry name" value="SHOCT"/>
    <property type="match status" value="1"/>
</dbReference>
<evidence type="ECO:0000259" key="2">
    <source>
        <dbReference type="Pfam" id="PF09851"/>
    </source>
</evidence>
<feature type="transmembrane region" description="Helical" evidence="1">
    <location>
        <begin position="18"/>
        <end position="36"/>
    </location>
</feature>
<dbReference type="RefSeq" id="WP_116414767.1">
    <property type="nucleotide sequence ID" value="NZ_NBWZ01000001.1"/>
</dbReference>
<feature type="domain" description="SHOCT" evidence="2">
    <location>
        <begin position="86"/>
        <end position="112"/>
    </location>
</feature>
<comment type="caution">
    <text evidence="3">The sequence shown here is derived from an EMBL/GenBank/DDBJ whole genome shotgun (WGS) entry which is preliminary data.</text>
</comment>
<reference evidence="3 4" key="1">
    <citation type="submission" date="2017-04" db="EMBL/GenBank/DDBJ databases">
        <title>Comparative genome analysis of Subtercola boreus.</title>
        <authorList>
            <person name="Cho Y.-J."/>
            <person name="Cho A."/>
            <person name="Kim O.-S."/>
            <person name="Lee J.-I."/>
        </authorList>
    </citation>
    <scope>NUCLEOTIDE SEQUENCE [LARGE SCALE GENOMIC DNA]</scope>
    <source>
        <strain evidence="3 4">K300</strain>
    </source>
</reference>
<dbReference type="AlphaFoldDB" id="A0A3E0VKI4"/>
<keyword evidence="1" id="KW-1133">Transmembrane helix</keyword>
<evidence type="ECO:0000256" key="1">
    <source>
        <dbReference type="SAM" id="Phobius"/>
    </source>
</evidence>
<dbReference type="EMBL" id="NBWZ01000001">
    <property type="protein sequence ID" value="RFA09377.1"/>
    <property type="molecule type" value="Genomic_DNA"/>
</dbReference>